<protein>
    <submittedName>
        <fullName evidence="2">Uncharacterized protein</fullName>
    </submittedName>
</protein>
<comment type="caution">
    <text evidence="2">The sequence shown here is derived from an EMBL/GenBank/DDBJ whole genome shotgun (WGS) entry which is preliminary data.</text>
</comment>
<sequence length="236" mass="26553">MVGNERADQLAKEAAHDKKRKPDYDRCPVSKIKRLLRTDSIRRWEEEYGVGTTASTTRFFLPTVASALKAMREVGLDSELTQALTGHGGFAAYLHRFKLKDDPTCICGEGDETVLHLLARCPVHARDRAELEMRLDINLTENSLSEIFSSNKARPKLVKYIKKIVLAAHPPSGAHTFRVAPHFKNPENSQSLNIKVKVMPKCSVLCSLHGSVIILDLDQKFRDLGPHLDLFRLKID</sequence>
<accession>A0AAV1J7N0</accession>
<evidence type="ECO:0000256" key="1">
    <source>
        <dbReference type="SAM" id="MobiDB-lite"/>
    </source>
</evidence>
<proteinExistence type="predicted"/>
<evidence type="ECO:0000313" key="2">
    <source>
        <dbReference type="EMBL" id="CAK1545375.1"/>
    </source>
</evidence>
<gene>
    <name evidence="2" type="ORF">LNINA_LOCUS5035</name>
</gene>
<dbReference type="Proteomes" id="UP001497472">
    <property type="component" value="Unassembled WGS sequence"/>
</dbReference>
<keyword evidence="3" id="KW-1185">Reference proteome</keyword>
<organism evidence="2 3">
    <name type="scientific">Leptosia nina</name>
    <dbReference type="NCBI Taxonomy" id="320188"/>
    <lineage>
        <taxon>Eukaryota</taxon>
        <taxon>Metazoa</taxon>
        <taxon>Ecdysozoa</taxon>
        <taxon>Arthropoda</taxon>
        <taxon>Hexapoda</taxon>
        <taxon>Insecta</taxon>
        <taxon>Pterygota</taxon>
        <taxon>Neoptera</taxon>
        <taxon>Endopterygota</taxon>
        <taxon>Lepidoptera</taxon>
        <taxon>Glossata</taxon>
        <taxon>Ditrysia</taxon>
        <taxon>Papilionoidea</taxon>
        <taxon>Pieridae</taxon>
        <taxon>Pierinae</taxon>
        <taxon>Leptosia</taxon>
    </lineage>
</organism>
<dbReference type="AlphaFoldDB" id="A0AAV1J7N0"/>
<dbReference type="EMBL" id="CAVLEF010000007">
    <property type="protein sequence ID" value="CAK1545375.1"/>
    <property type="molecule type" value="Genomic_DNA"/>
</dbReference>
<reference evidence="2 3" key="1">
    <citation type="submission" date="2023-11" db="EMBL/GenBank/DDBJ databases">
        <authorList>
            <person name="Okamura Y."/>
        </authorList>
    </citation>
    <scope>NUCLEOTIDE SEQUENCE [LARGE SCALE GENOMIC DNA]</scope>
</reference>
<feature type="region of interest" description="Disordered" evidence="1">
    <location>
        <begin position="1"/>
        <end position="25"/>
    </location>
</feature>
<name>A0AAV1J7N0_9NEOP</name>
<evidence type="ECO:0000313" key="3">
    <source>
        <dbReference type="Proteomes" id="UP001497472"/>
    </source>
</evidence>